<accession>A0A2P8DFL2</accession>
<evidence type="ECO:0000313" key="2">
    <source>
        <dbReference type="EMBL" id="PSK96001.1"/>
    </source>
</evidence>
<evidence type="ECO:0000313" key="3">
    <source>
        <dbReference type="Proteomes" id="UP000240542"/>
    </source>
</evidence>
<keyword evidence="1" id="KW-1133">Transmembrane helix</keyword>
<organism evidence="2 3">
    <name type="scientific">Murinocardiopsis flavida</name>
    <dbReference type="NCBI Taxonomy" id="645275"/>
    <lineage>
        <taxon>Bacteria</taxon>
        <taxon>Bacillati</taxon>
        <taxon>Actinomycetota</taxon>
        <taxon>Actinomycetes</taxon>
        <taxon>Streptosporangiales</taxon>
        <taxon>Nocardiopsidaceae</taxon>
        <taxon>Murinocardiopsis</taxon>
    </lineage>
</organism>
<dbReference type="OrthoDB" id="3697516at2"/>
<keyword evidence="1" id="KW-0472">Membrane</keyword>
<gene>
    <name evidence="2" type="ORF">CLV63_113164</name>
</gene>
<keyword evidence="1" id="KW-0812">Transmembrane</keyword>
<dbReference type="Proteomes" id="UP000240542">
    <property type="component" value="Unassembled WGS sequence"/>
</dbReference>
<reference evidence="2 3" key="1">
    <citation type="submission" date="2018-03" db="EMBL/GenBank/DDBJ databases">
        <title>Genomic Encyclopedia of Archaeal and Bacterial Type Strains, Phase II (KMG-II): from individual species to whole genera.</title>
        <authorList>
            <person name="Goeker M."/>
        </authorList>
    </citation>
    <scope>NUCLEOTIDE SEQUENCE [LARGE SCALE GENOMIC DNA]</scope>
    <source>
        <strain evidence="2 3">DSM 45312</strain>
    </source>
</reference>
<dbReference type="RefSeq" id="WP_146165604.1">
    <property type="nucleotide sequence ID" value="NZ_PYGA01000013.1"/>
</dbReference>
<proteinExistence type="predicted"/>
<feature type="transmembrane region" description="Helical" evidence="1">
    <location>
        <begin position="62"/>
        <end position="81"/>
    </location>
</feature>
<feature type="transmembrane region" description="Helical" evidence="1">
    <location>
        <begin position="87"/>
        <end position="107"/>
    </location>
</feature>
<dbReference type="EMBL" id="PYGA01000013">
    <property type="protein sequence ID" value="PSK96001.1"/>
    <property type="molecule type" value="Genomic_DNA"/>
</dbReference>
<evidence type="ECO:0000256" key="1">
    <source>
        <dbReference type="SAM" id="Phobius"/>
    </source>
</evidence>
<comment type="caution">
    <text evidence="2">The sequence shown here is derived from an EMBL/GenBank/DDBJ whole genome shotgun (WGS) entry which is preliminary data.</text>
</comment>
<name>A0A2P8DFL2_9ACTN</name>
<feature type="transmembrane region" description="Helical" evidence="1">
    <location>
        <begin position="35"/>
        <end position="55"/>
    </location>
</feature>
<keyword evidence="3" id="KW-1185">Reference proteome</keyword>
<sequence>MRTILALHLAAILLQAVTAGGLLDGVAGQQALHGTGAGVVHLAGLIQLIVAILYWRPGRGAVWPVFVSLLLLLLGFVQSAMGGSSSLIVHVPLGLALFGGVGQMLAWSMQQPLTRSE</sequence>
<dbReference type="AlphaFoldDB" id="A0A2P8DFL2"/>
<protein>
    <submittedName>
        <fullName evidence="2">Uncharacterized protein</fullName>
    </submittedName>
</protein>